<evidence type="ECO:0000256" key="3">
    <source>
        <dbReference type="ARBA" id="ARBA00023163"/>
    </source>
</evidence>
<keyword evidence="5" id="KW-1133">Transmembrane helix</keyword>
<protein>
    <submittedName>
        <fullName evidence="6">RNA polymerase sigma factor</fullName>
    </submittedName>
</protein>
<keyword evidence="3" id="KW-0804">Transcription</keyword>
<gene>
    <name evidence="6" type="ORF">ACFO8L_27785</name>
</gene>
<evidence type="ECO:0000256" key="2">
    <source>
        <dbReference type="ARBA" id="ARBA00023082"/>
    </source>
</evidence>
<evidence type="ECO:0000313" key="6">
    <source>
        <dbReference type="EMBL" id="MFC4589920.1"/>
    </source>
</evidence>
<evidence type="ECO:0000256" key="1">
    <source>
        <dbReference type="ARBA" id="ARBA00023015"/>
    </source>
</evidence>
<dbReference type="EMBL" id="JBHSFN010000019">
    <property type="protein sequence ID" value="MFC4589920.1"/>
    <property type="molecule type" value="Genomic_DNA"/>
</dbReference>
<sequence length="571" mass="63880">MREEPEELSDRELVVRASYPLTRRAALHAIYERYHLRILRFCADRLRYQDGAVDAAADTFAELIRYFAEDKTLRDPDALAGFLYRIADRRTMRYMRGGSPGKGHRPALDMLGVNDVSQMDLDESFGLTPAESFEMSRAEDAAGLDRVRHLLDTQVVTTFTAAQQRMYEASVRRGLYGKALADHLDMTPDQAKNTAERIRKLAENGFAALVLFRDARRVCRDLDRIILGAVARDGDTFTAQVREQIVRHFDTCSTCQKCEVCNPLRRRLIAPYSPALVPVVYATELRERVMRQLDQLSRSVQHHDTPPRPPDEPEPPSRPKRPKRPKRRRSRRPRRLHELFRARPAKAAGGHLRRSALSKPYVIALGIAPVILVALGITASLLGLNPLSAVASAPLKRPDPCALISRADAEREIGASSSACYSWESPKAVSDASGLGPAAGGYFSDPNDTPEHPPDWYLYLSTYDAGGKATTAFDTLEQRTRSALPQLSNDFNVKMGRVPGLGDDNFYVCGLWNVPAPTERTKKYSNIDCSKAASLSVRRSNIVLVIEILRFEGTGNALEQVKHLTERALRF</sequence>
<dbReference type="RefSeq" id="WP_262845390.1">
    <property type="nucleotide sequence ID" value="NZ_JANZYP010000038.1"/>
</dbReference>
<evidence type="ECO:0000313" key="7">
    <source>
        <dbReference type="Proteomes" id="UP001595891"/>
    </source>
</evidence>
<name>A0ABV9EK28_9ACTN</name>
<dbReference type="InterPro" id="IPR039425">
    <property type="entry name" value="RNA_pol_sigma-70-like"/>
</dbReference>
<dbReference type="InterPro" id="IPR013325">
    <property type="entry name" value="RNA_pol_sigma_r2"/>
</dbReference>
<dbReference type="PANTHER" id="PTHR43133">
    <property type="entry name" value="RNA POLYMERASE ECF-TYPE SIGMA FACTO"/>
    <property type="match status" value="1"/>
</dbReference>
<evidence type="ECO:0000256" key="5">
    <source>
        <dbReference type="SAM" id="Phobius"/>
    </source>
</evidence>
<keyword evidence="5" id="KW-0472">Membrane</keyword>
<dbReference type="Proteomes" id="UP001595891">
    <property type="component" value="Unassembled WGS sequence"/>
</dbReference>
<dbReference type="Gene3D" id="1.10.1740.10">
    <property type="match status" value="1"/>
</dbReference>
<keyword evidence="5" id="KW-0812">Transmembrane</keyword>
<evidence type="ECO:0000256" key="4">
    <source>
        <dbReference type="SAM" id="MobiDB-lite"/>
    </source>
</evidence>
<feature type="region of interest" description="Disordered" evidence="4">
    <location>
        <begin position="297"/>
        <end position="340"/>
    </location>
</feature>
<dbReference type="PANTHER" id="PTHR43133:SF51">
    <property type="entry name" value="RNA POLYMERASE SIGMA FACTOR"/>
    <property type="match status" value="1"/>
</dbReference>
<feature type="compositionally biased region" description="Basic and acidic residues" evidence="4">
    <location>
        <begin position="301"/>
        <end position="317"/>
    </location>
</feature>
<comment type="caution">
    <text evidence="6">The sequence shown here is derived from an EMBL/GenBank/DDBJ whole genome shotgun (WGS) entry which is preliminary data.</text>
</comment>
<feature type="transmembrane region" description="Helical" evidence="5">
    <location>
        <begin position="361"/>
        <end position="384"/>
    </location>
</feature>
<keyword evidence="1" id="KW-0805">Transcription regulation</keyword>
<dbReference type="SUPFAM" id="SSF88946">
    <property type="entry name" value="Sigma2 domain of RNA polymerase sigma factors"/>
    <property type="match status" value="1"/>
</dbReference>
<reference evidence="7" key="1">
    <citation type="journal article" date="2019" name="Int. J. Syst. Evol. Microbiol.">
        <title>The Global Catalogue of Microorganisms (GCM) 10K type strain sequencing project: providing services to taxonomists for standard genome sequencing and annotation.</title>
        <authorList>
            <consortium name="The Broad Institute Genomics Platform"/>
            <consortium name="The Broad Institute Genome Sequencing Center for Infectious Disease"/>
            <person name="Wu L."/>
            <person name="Ma J."/>
        </authorList>
    </citation>
    <scope>NUCLEOTIDE SEQUENCE [LARGE SCALE GENOMIC DNA]</scope>
    <source>
        <strain evidence="7">CCUG 49560</strain>
    </source>
</reference>
<keyword evidence="7" id="KW-1185">Reference proteome</keyword>
<accession>A0ABV9EK28</accession>
<keyword evidence="2" id="KW-0731">Sigma factor</keyword>
<feature type="compositionally biased region" description="Basic residues" evidence="4">
    <location>
        <begin position="318"/>
        <end position="335"/>
    </location>
</feature>
<organism evidence="6 7">
    <name type="scientific">Sphaerisporangium corydalis</name>
    <dbReference type="NCBI Taxonomy" id="1441875"/>
    <lineage>
        <taxon>Bacteria</taxon>
        <taxon>Bacillati</taxon>
        <taxon>Actinomycetota</taxon>
        <taxon>Actinomycetes</taxon>
        <taxon>Streptosporangiales</taxon>
        <taxon>Streptosporangiaceae</taxon>
        <taxon>Sphaerisporangium</taxon>
    </lineage>
</organism>
<proteinExistence type="predicted"/>